<sequence>MSLYGEHPNGGMTEIESRDIDFIETDFPSIGNANRDLDLYELEEDEWHLTIFKRGWGISSSSYVDEPASFSEALHSPNRDEWMTAMQEEMNSMDKNNVWELVDLSPGCRTIGNKWVLKVKRKDRWDMSAKCVVSNFSIYGLKQSSRQWWYLRFHDSITSFGFEMIEEDHCVYLKRSKRSILILSLYVDDILLAGNDMDSIVTTKKWLSSSFEMKDMGEANFVLGVKITRDRSKKLLSLSQGTYIKKILERFHMHNSKPIDTPMEKGCTLSLDQCPKNDEEKNQIHMLWQLAWLVAIRAILDLLIGERSRGFYNTFVEPLIMLYVIMAGDLRLTGYSDAD</sequence>
<organism evidence="2">
    <name type="scientific">Fagus sylvatica</name>
    <name type="common">Beechnut</name>
    <dbReference type="NCBI Taxonomy" id="28930"/>
    <lineage>
        <taxon>Eukaryota</taxon>
        <taxon>Viridiplantae</taxon>
        <taxon>Streptophyta</taxon>
        <taxon>Embryophyta</taxon>
        <taxon>Tracheophyta</taxon>
        <taxon>Spermatophyta</taxon>
        <taxon>Magnoliopsida</taxon>
        <taxon>eudicotyledons</taxon>
        <taxon>Gunneridae</taxon>
        <taxon>Pentapetalae</taxon>
        <taxon>rosids</taxon>
        <taxon>fabids</taxon>
        <taxon>Fagales</taxon>
        <taxon>Fagaceae</taxon>
        <taxon>Fagus</taxon>
    </lineage>
</organism>
<feature type="domain" description="Reverse transcriptase Ty1/copia-type" evidence="1">
    <location>
        <begin position="128"/>
        <end position="265"/>
    </location>
</feature>
<protein>
    <recommendedName>
        <fullName evidence="1">Reverse transcriptase Ty1/copia-type domain-containing protein</fullName>
    </recommendedName>
</protein>
<reference evidence="2" key="1">
    <citation type="submission" date="2018-02" db="EMBL/GenBank/DDBJ databases">
        <authorList>
            <person name="Cohen D.B."/>
            <person name="Kent A.D."/>
        </authorList>
    </citation>
    <scope>NUCLEOTIDE SEQUENCE</scope>
</reference>
<dbReference type="Pfam" id="PF07727">
    <property type="entry name" value="RVT_2"/>
    <property type="match status" value="1"/>
</dbReference>
<evidence type="ECO:0000313" key="2">
    <source>
        <dbReference type="EMBL" id="SPD15085.1"/>
    </source>
</evidence>
<accession>A0A2N9HSX5</accession>
<name>A0A2N9HSX5_FAGSY</name>
<dbReference type="InterPro" id="IPR013103">
    <property type="entry name" value="RVT_2"/>
</dbReference>
<gene>
    <name evidence="2" type="ORF">FSB_LOCUS42967</name>
</gene>
<dbReference type="AlphaFoldDB" id="A0A2N9HSX5"/>
<proteinExistence type="predicted"/>
<dbReference type="EMBL" id="OIVN01004035">
    <property type="protein sequence ID" value="SPD15085.1"/>
    <property type="molecule type" value="Genomic_DNA"/>
</dbReference>
<evidence type="ECO:0000259" key="1">
    <source>
        <dbReference type="Pfam" id="PF07727"/>
    </source>
</evidence>